<keyword evidence="1" id="KW-1133">Transmembrane helix</keyword>
<keyword evidence="1" id="KW-0812">Transmembrane</keyword>
<evidence type="ECO:0000256" key="1">
    <source>
        <dbReference type="SAM" id="Phobius"/>
    </source>
</evidence>
<dbReference type="AlphaFoldDB" id="A0A7W2I457"/>
<protein>
    <submittedName>
        <fullName evidence="2">Uncharacterized protein</fullName>
    </submittedName>
</protein>
<dbReference type="Proteomes" id="UP000523682">
    <property type="component" value="Unassembled WGS sequence"/>
</dbReference>
<proteinExistence type="predicted"/>
<evidence type="ECO:0000313" key="3">
    <source>
        <dbReference type="Proteomes" id="UP000523682"/>
    </source>
</evidence>
<name>A0A7W2I457_9CORY</name>
<dbReference type="RefSeq" id="WP_181889353.1">
    <property type="nucleotide sequence ID" value="NZ_CP170998.1"/>
</dbReference>
<organism evidence="2 3">
    <name type="scientific">Corynebacterium haemomassiliense</name>
    <dbReference type="NCBI Taxonomy" id="2754726"/>
    <lineage>
        <taxon>Bacteria</taxon>
        <taxon>Bacillati</taxon>
        <taxon>Actinomycetota</taxon>
        <taxon>Actinomycetes</taxon>
        <taxon>Mycobacteriales</taxon>
        <taxon>Corynebacteriaceae</taxon>
        <taxon>Corynebacterium</taxon>
    </lineage>
</organism>
<sequence length="85" mass="9174">MLELLKSLFSVVAVGILLGAGLPALYALSIHFLSPASDGSAPQGGRRVLGWIFLAIVFVAVIAAILLIARERIEYFTGWDPYPFL</sequence>
<accession>A0A7W2I457</accession>
<gene>
    <name evidence="2" type="ORF">H0193_08210</name>
</gene>
<dbReference type="GeneID" id="83721519"/>
<reference evidence="2 3" key="1">
    <citation type="submission" date="2020-07" db="EMBL/GenBank/DDBJ databases">
        <title>Draft genome and description of Corynebacterium haemomassiliense strain Marseile-Q3615 sp. nov.</title>
        <authorList>
            <person name="Boxberger M."/>
            <person name="La Scola B."/>
        </authorList>
    </citation>
    <scope>NUCLEOTIDE SEQUENCE [LARGE SCALE GENOMIC DNA]</scope>
    <source>
        <strain evidence="2 3">Marseille-Q3615</strain>
    </source>
</reference>
<evidence type="ECO:0000313" key="2">
    <source>
        <dbReference type="EMBL" id="MBA5244789.1"/>
    </source>
</evidence>
<feature type="transmembrane region" description="Helical" evidence="1">
    <location>
        <begin position="7"/>
        <end position="28"/>
    </location>
</feature>
<dbReference type="EMBL" id="JACDTZ010000001">
    <property type="protein sequence ID" value="MBA5244789.1"/>
    <property type="molecule type" value="Genomic_DNA"/>
</dbReference>
<feature type="transmembrane region" description="Helical" evidence="1">
    <location>
        <begin position="48"/>
        <end position="69"/>
    </location>
</feature>
<keyword evidence="1" id="KW-0472">Membrane</keyword>
<comment type="caution">
    <text evidence="2">The sequence shown here is derived from an EMBL/GenBank/DDBJ whole genome shotgun (WGS) entry which is preliminary data.</text>
</comment>
<keyword evidence="3" id="KW-1185">Reference proteome</keyword>